<organism evidence="3 4">
    <name type="scientific">Corynebacterium xerosis</name>
    <dbReference type="NCBI Taxonomy" id="1725"/>
    <lineage>
        <taxon>Bacteria</taxon>
        <taxon>Bacillati</taxon>
        <taxon>Actinomycetota</taxon>
        <taxon>Actinomycetes</taxon>
        <taxon>Mycobacteriales</taxon>
        <taxon>Corynebacteriaceae</taxon>
        <taxon>Corynebacterium</taxon>
    </lineage>
</organism>
<evidence type="ECO:0000256" key="1">
    <source>
        <dbReference type="SAM" id="MobiDB-lite"/>
    </source>
</evidence>
<comment type="caution">
    <text evidence="3">The sequence shown here is derived from an EMBL/GenBank/DDBJ whole genome shotgun (WGS) entry which is preliminary data.</text>
</comment>
<dbReference type="Proteomes" id="UP001558353">
    <property type="component" value="Unassembled WGS sequence"/>
</dbReference>
<gene>
    <name evidence="3" type="ORF">VVR64_00170</name>
</gene>
<evidence type="ECO:0000259" key="2">
    <source>
        <dbReference type="SMART" id="SM01022"/>
    </source>
</evidence>
<dbReference type="SMART" id="SM01022">
    <property type="entry name" value="ASCH"/>
    <property type="match status" value="1"/>
</dbReference>
<dbReference type="EMBL" id="JAYWMA010000001">
    <property type="protein sequence ID" value="MEX3527490.1"/>
    <property type="molecule type" value="Genomic_DNA"/>
</dbReference>
<dbReference type="SUPFAM" id="SSF53927">
    <property type="entry name" value="Cytidine deaminase-like"/>
    <property type="match status" value="1"/>
</dbReference>
<reference evidence="3 4" key="1">
    <citation type="journal article" date="2024" name="Fungal Genet. Biol.">
        <title>The porcine skin microbiome exhibits broad fungal antagonism.</title>
        <authorList>
            <person name="De La Cruz K.F."/>
            <person name="Townsend E.C."/>
            <person name="Alex Cheong J.Z."/>
            <person name="Salamzade R."/>
            <person name="Liu A."/>
            <person name="Sandstrom S."/>
            <person name="Davila E."/>
            <person name="Huang L."/>
            <person name="Xu K.H."/>
            <person name="Wu S.Y."/>
            <person name="Meudt J.J."/>
            <person name="Shanmuganayagam D."/>
            <person name="Gibson A.L.F."/>
            <person name="Kalan L.R."/>
        </authorList>
    </citation>
    <scope>NUCLEOTIDE SEQUENCE [LARGE SCALE GENOMIC DNA]</scope>
    <source>
        <strain evidence="3 4">LK2569</strain>
    </source>
</reference>
<evidence type="ECO:0000313" key="3">
    <source>
        <dbReference type="EMBL" id="MEX3527490.1"/>
    </source>
</evidence>
<dbReference type="Gene3D" id="3.40.140.10">
    <property type="entry name" value="Cytidine Deaminase, domain 2"/>
    <property type="match status" value="1"/>
</dbReference>
<dbReference type="InterPro" id="IPR007374">
    <property type="entry name" value="ASCH_domain"/>
</dbReference>
<dbReference type="PANTHER" id="PTHR42250">
    <property type="entry name" value="ASCH DOMAIN-CONTAINING PROTEIN"/>
    <property type="match status" value="1"/>
</dbReference>
<feature type="domain" description="ASCH" evidence="2">
    <location>
        <begin position="249"/>
        <end position="350"/>
    </location>
</feature>
<dbReference type="Pfam" id="PF04266">
    <property type="entry name" value="ASCH"/>
    <property type="match status" value="1"/>
</dbReference>
<dbReference type="InterPro" id="IPR016193">
    <property type="entry name" value="Cytidine_deaminase-like"/>
</dbReference>
<dbReference type="SUPFAM" id="SSF88697">
    <property type="entry name" value="PUA domain-like"/>
    <property type="match status" value="1"/>
</dbReference>
<name>A0ABV3UQ29_9CORY</name>
<protein>
    <submittedName>
        <fullName evidence="3">ASCH domain-containing protein</fullName>
    </submittedName>
</protein>
<dbReference type="RefSeq" id="WP_368521768.1">
    <property type="nucleotide sequence ID" value="NZ_JAYWMA010000001.1"/>
</dbReference>
<dbReference type="Gene3D" id="2.30.130.30">
    <property type="entry name" value="Hypothetical protein"/>
    <property type="match status" value="1"/>
</dbReference>
<evidence type="ECO:0000313" key="4">
    <source>
        <dbReference type="Proteomes" id="UP001558353"/>
    </source>
</evidence>
<dbReference type="PANTHER" id="PTHR42250:SF1">
    <property type="entry name" value="ASCH DOMAIN-CONTAINING PROTEIN"/>
    <property type="match status" value="1"/>
</dbReference>
<accession>A0ABV3UQ29</accession>
<proteinExistence type="predicted"/>
<feature type="region of interest" description="Disordered" evidence="1">
    <location>
        <begin position="149"/>
        <end position="175"/>
    </location>
</feature>
<dbReference type="InterPro" id="IPR015947">
    <property type="entry name" value="PUA-like_sf"/>
</dbReference>
<sequence>MARRIGVEEADAAVAVVSHEEHRGIRRVVRGVGRQFTGHVREVGMAEDELVGQLPHVGGVDGDGGRVARRAEAFVVFDAQWVHRVEGSGPWRAQPGPMKNRALGQHRLCYVRIMLTQALRDLVKAAESHARRDNDDEAGRVATALLTSSGRTILGPNSSGTTDAPNSEASALAEHAATCPDDDVVAIATVDGATGEVIAPDGATRQALFDLDPEIQCVVRTSAGLEPMTVAELLPHAHDPRTAGQPQRISMWEGYEPIIRDGSKRQTIRIDDPFRPGPAQLVFEKADGEVVTITAHVTEVTPCRCRDLTEEQALRDGFSSLEELHQALDKHYPGLSRDAMADVVTFELTE</sequence>
<dbReference type="CDD" id="cd06552">
    <property type="entry name" value="ASCH_yqfb_like"/>
    <property type="match status" value="1"/>
</dbReference>
<keyword evidence="4" id="KW-1185">Reference proteome</keyword>
<feature type="compositionally biased region" description="Polar residues" evidence="1">
    <location>
        <begin position="149"/>
        <end position="169"/>
    </location>
</feature>